<keyword evidence="1" id="KW-0812">Transmembrane</keyword>
<dbReference type="InterPro" id="IPR000366">
    <property type="entry name" value="GPCR_STE2"/>
</dbReference>
<proteinExistence type="predicted"/>
<name>A3LXU7_PICST</name>
<evidence type="ECO:0000313" key="2">
    <source>
        <dbReference type="EMBL" id="ABN67525.2"/>
    </source>
</evidence>
<dbReference type="GeneID" id="4839835"/>
<dbReference type="InParanoid" id="A3LXU7"/>
<dbReference type="RefSeq" id="XP_001385554.2">
    <property type="nucleotide sequence ID" value="XM_001385517.1"/>
</dbReference>
<dbReference type="PRINTS" id="PR00250">
    <property type="entry name" value="GPCRSTE2"/>
</dbReference>
<dbReference type="OMA" id="MWMISKK"/>
<dbReference type="PANTHER" id="PTHR28009:SF1">
    <property type="entry name" value="PHEROMONE ALPHA FACTOR RECEPTOR"/>
    <property type="match status" value="1"/>
</dbReference>
<feature type="transmembrane region" description="Helical" evidence="1">
    <location>
        <begin position="240"/>
        <end position="262"/>
    </location>
</feature>
<dbReference type="GO" id="GO:0004932">
    <property type="term" value="F:mating-type factor pheromone receptor activity"/>
    <property type="evidence" value="ECO:0007669"/>
    <property type="project" value="InterPro"/>
</dbReference>
<dbReference type="KEGG" id="pic:PICST_48085"/>
<feature type="non-terminal residue" evidence="2">
    <location>
        <position position="321"/>
    </location>
</feature>
<reference evidence="2 3" key="1">
    <citation type="journal article" date="2007" name="Nat. Biotechnol.">
        <title>Genome sequence of the lignocellulose-bioconverting and xylose-fermenting yeast Pichia stipitis.</title>
        <authorList>
            <person name="Jeffries T.W."/>
            <person name="Grigoriev I.V."/>
            <person name="Grimwood J."/>
            <person name="Laplaza J.M."/>
            <person name="Aerts A."/>
            <person name="Salamov A."/>
            <person name="Schmutz J."/>
            <person name="Lindquist E."/>
            <person name="Dehal P."/>
            <person name="Shapiro H."/>
            <person name="Jin Y.S."/>
            <person name="Passoth V."/>
            <person name="Richardson P.M."/>
        </authorList>
    </citation>
    <scope>NUCLEOTIDE SEQUENCE [LARGE SCALE GENOMIC DNA]</scope>
    <source>
        <strain evidence="3">ATCC 58785 / CBS 6054 / NBRC 10063 / NRRL Y-11545</strain>
    </source>
</reference>
<evidence type="ECO:0000256" key="1">
    <source>
        <dbReference type="SAM" id="Phobius"/>
    </source>
</evidence>
<dbReference type="STRING" id="322104.A3LXU7"/>
<dbReference type="GO" id="GO:0000750">
    <property type="term" value="P:pheromone-dependent signal transduction involved in conjugation with cellular fusion"/>
    <property type="evidence" value="ECO:0007669"/>
    <property type="project" value="TreeGrafter"/>
</dbReference>
<dbReference type="Pfam" id="PF02116">
    <property type="entry name" value="STE2"/>
    <property type="match status" value="1"/>
</dbReference>
<evidence type="ECO:0000313" key="3">
    <source>
        <dbReference type="Proteomes" id="UP000002258"/>
    </source>
</evidence>
<dbReference type="eggNOG" id="ENOG502QTV4">
    <property type="taxonomic scope" value="Eukaryota"/>
</dbReference>
<feature type="transmembrane region" description="Helical" evidence="1">
    <location>
        <begin position="44"/>
        <end position="64"/>
    </location>
</feature>
<keyword evidence="2" id="KW-0675">Receptor</keyword>
<keyword evidence="1" id="KW-0472">Membrane</keyword>
<dbReference type="CDD" id="cd14939">
    <property type="entry name" value="7tmD_STE2"/>
    <property type="match status" value="1"/>
</dbReference>
<dbReference type="HOGENOM" id="CLU_038593_0_0_1"/>
<dbReference type="GO" id="GO:0038038">
    <property type="term" value="C:G protein-coupled receptor homodimeric complex"/>
    <property type="evidence" value="ECO:0007669"/>
    <property type="project" value="TreeGrafter"/>
</dbReference>
<dbReference type="FunCoup" id="A3LXU7">
    <property type="interactions" value="106"/>
</dbReference>
<dbReference type="OrthoDB" id="5402633at2759"/>
<gene>
    <name evidence="2" type="ORF">PICST_48085</name>
</gene>
<feature type="transmembrane region" description="Helical" evidence="1">
    <location>
        <begin position="153"/>
        <end position="173"/>
    </location>
</feature>
<protein>
    <submittedName>
        <fullName evidence="2">Fungal pheromone mating factor STE2G-protein-coupled receptor</fullName>
    </submittedName>
</protein>
<accession>A3LXU7</accession>
<feature type="transmembrane region" description="Helical" evidence="1">
    <location>
        <begin position="207"/>
        <end position="228"/>
    </location>
</feature>
<dbReference type="InterPro" id="IPR027458">
    <property type="entry name" value="STE2_TM1-TM2_sf"/>
</dbReference>
<feature type="transmembrane region" description="Helical" evidence="1">
    <location>
        <begin position="124"/>
        <end position="146"/>
    </location>
</feature>
<keyword evidence="3" id="KW-1185">Reference proteome</keyword>
<dbReference type="AlphaFoldDB" id="A3LXU7"/>
<sequence length="321" mass="34815">MDTSINTLNPANIIVNYTLPNDPRVISVPFGAFDEYVNQSMQKAIIHGVSIGSCTIMLLIILIFNVKRKKSPAFYLNSVTLTAMIIRSALNLAYLLGPLAGLSFTFSGLVTPETNFSVSEATNAFQVIVVALIEASMTFQVFVVFQSPEVKKLGIALTSISAFTGAAAVGFTINSTIQQSRIYHSVVNGTPTPTVATWSWVRDVPTILFSTSVNIMSFILILKLGFAIKTRRYLGLRQFGSLHILLMMATQTLLAPSILILVHYGYGTSSNSQLILISYLLVVLSLPVSSIWAATANNSPQLPSSATLSFMNKTTSHFSES</sequence>
<dbReference type="PANTHER" id="PTHR28009">
    <property type="entry name" value="PHEROMONE ALPHA FACTOR RECEPTOR"/>
    <property type="match status" value="1"/>
</dbReference>
<organism evidence="2 3">
    <name type="scientific">Scheffersomyces stipitis (strain ATCC 58785 / CBS 6054 / NBRC 10063 / NRRL Y-11545)</name>
    <name type="common">Yeast</name>
    <name type="synonym">Pichia stipitis</name>
    <dbReference type="NCBI Taxonomy" id="322104"/>
    <lineage>
        <taxon>Eukaryota</taxon>
        <taxon>Fungi</taxon>
        <taxon>Dikarya</taxon>
        <taxon>Ascomycota</taxon>
        <taxon>Saccharomycotina</taxon>
        <taxon>Pichiomycetes</taxon>
        <taxon>Debaryomycetaceae</taxon>
        <taxon>Scheffersomyces</taxon>
    </lineage>
</organism>
<keyword evidence="1" id="KW-1133">Transmembrane helix</keyword>
<dbReference type="Gene3D" id="1.10.287.920">
    <property type="entry name" value="Pheromone alpha factor receptor"/>
    <property type="match status" value="1"/>
</dbReference>
<dbReference type="EMBL" id="CP000500">
    <property type="protein sequence ID" value="ABN67525.2"/>
    <property type="molecule type" value="Genomic_DNA"/>
</dbReference>
<feature type="transmembrane region" description="Helical" evidence="1">
    <location>
        <begin position="85"/>
        <end position="104"/>
    </location>
</feature>
<dbReference type="Proteomes" id="UP000002258">
    <property type="component" value="Chromosome 6"/>
</dbReference>
<feature type="transmembrane region" description="Helical" evidence="1">
    <location>
        <begin position="274"/>
        <end position="294"/>
    </location>
</feature>